<feature type="active site" description="Nucleophile; methyl group acceptor" evidence="8">
    <location>
        <position position="116"/>
    </location>
</feature>
<dbReference type="Gene3D" id="1.10.10.10">
    <property type="entry name" value="Winged helix-like DNA-binding domain superfamily/Winged helix DNA-binding domain"/>
    <property type="match status" value="1"/>
</dbReference>
<accession>A0ABV7XE28</accession>
<dbReference type="InterPro" id="IPR036217">
    <property type="entry name" value="MethylDNA_cys_MeTrfase_DNAb"/>
</dbReference>
<comment type="miscellaneous">
    <text evidence="8">This enzyme catalyzes only one turnover and therefore is not strictly catalytic. According to one definition, an enzyme is a biocatalyst that acts repeatedly and over many reaction cycles.</text>
</comment>
<evidence type="ECO:0000256" key="6">
    <source>
        <dbReference type="ARBA" id="ARBA00023204"/>
    </source>
</evidence>
<keyword evidence="5 8" id="KW-0227">DNA damage</keyword>
<sequence>MPAASLATPIGRITVVERDGQIASLSWRGGPQADRTPLLDEAITQLRAYFTRERRDFDLPLAPAATPEAQAARDAMIAIPWGTTASYGELAAKTGSSPRAFGQACGSNPLPIIVPCHRVIGSDGSFGFYSGGDGPRTKDWLLAHEGAALL</sequence>
<dbReference type="InterPro" id="IPR001497">
    <property type="entry name" value="MethylDNA_cys_MeTrfase_AS"/>
</dbReference>
<dbReference type="EC" id="2.1.1.63" evidence="8"/>
<feature type="domain" description="Methylated-DNA-[protein]-cysteine S-methyltransferase DNA binding" evidence="9">
    <location>
        <begin position="71"/>
        <end position="147"/>
    </location>
</feature>
<keyword evidence="6 8" id="KW-0234">DNA repair</keyword>
<keyword evidence="4 8" id="KW-0808">Transferase</keyword>
<dbReference type="PANTHER" id="PTHR10815:SF13">
    <property type="entry name" value="METHYLATED-DNA--PROTEIN-CYSTEINE METHYLTRANSFERASE"/>
    <property type="match status" value="1"/>
</dbReference>
<reference evidence="12" key="1">
    <citation type="journal article" date="2019" name="Int. J. Syst. Evol. Microbiol.">
        <title>The Global Catalogue of Microorganisms (GCM) 10K type strain sequencing project: providing services to taxonomists for standard genome sequencing and annotation.</title>
        <authorList>
            <consortium name="The Broad Institute Genomics Platform"/>
            <consortium name="The Broad Institute Genome Sequencing Center for Infectious Disease"/>
            <person name="Wu L."/>
            <person name="Ma J."/>
        </authorList>
    </citation>
    <scope>NUCLEOTIDE SEQUENCE [LARGE SCALE GENOMIC DNA]</scope>
    <source>
        <strain evidence="12">KCTC 42644</strain>
    </source>
</reference>
<comment type="catalytic activity">
    <reaction evidence="7 8">
        <text>a 6-O-methyl-2'-deoxyguanosine in DNA + L-cysteinyl-[protein] = S-methyl-L-cysteinyl-[protein] + a 2'-deoxyguanosine in DNA</text>
        <dbReference type="Rhea" id="RHEA:24000"/>
        <dbReference type="Rhea" id="RHEA-COMP:10131"/>
        <dbReference type="Rhea" id="RHEA-COMP:10132"/>
        <dbReference type="Rhea" id="RHEA-COMP:11367"/>
        <dbReference type="Rhea" id="RHEA-COMP:11368"/>
        <dbReference type="ChEBI" id="CHEBI:29950"/>
        <dbReference type="ChEBI" id="CHEBI:82612"/>
        <dbReference type="ChEBI" id="CHEBI:85445"/>
        <dbReference type="ChEBI" id="CHEBI:85448"/>
        <dbReference type="EC" id="2.1.1.63"/>
    </reaction>
</comment>
<dbReference type="Gene3D" id="3.30.160.70">
    <property type="entry name" value="Methylated DNA-protein cysteine methyltransferase domain"/>
    <property type="match status" value="1"/>
</dbReference>
<keyword evidence="3 8" id="KW-0489">Methyltransferase</keyword>
<dbReference type="HAMAP" id="MF_00772">
    <property type="entry name" value="OGT"/>
    <property type="match status" value="1"/>
</dbReference>
<evidence type="ECO:0000259" key="10">
    <source>
        <dbReference type="Pfam" id="PF02870"/>
    </source>
</evidence>
<dbReference type="Pfam" id="PF01035">
    <property type="entry name" value="DNA_binding_1"/>
    <property type="match status" value="1"/>
</dbReference>
<dbReference type="InterPro" id="IPR036631">
    <property type="entry name" value="MGMT_N_sf"/>
</dbReference>
<dbReference type="RefSeq" id="WP_380863980.1">
    <property type="nucleotide sequence ID" value="NZ_JBHRXV010000015.1"/>
</dbReference>
<dbReference type="PROSITE" id="PS00374">
    <property type="entry name" value="MGMT"/>
    <property type="match status" value="1"/>
</dbReference>
<evidence type="ECO:0000313" key="12">
    <source>
        <dbReference type="Proteomes" id="UP001595615"/>
    </source>
</evidence>
<evidence type="ECO:0000313" key="11">
    <source>
        <dbReference type="EMBL" id="MFC3714421.1"/>
    </source>
</evidence>
<comment type="subcellular location">
    <subcellularLocation>
        <location evidence="8">Cytoplasm</location>
    </subcellularLocation>
</comment>
<dbReference type="SUPFAM" id="SSF46767">
    <property type="entry name" value="Methylated DNA-protein cysteine methyltransferase, C-terminal domain"/>
    <property type="match status" value="1"/>
</dbReference>
<dbReference type="InterPro" id="IPR023546">
    <property type="entry name" value="MGMT"/>
</dbReference>
<dbReference type="NCBIfam" id="TIGR00589">
    <property type="entry name" value="ogt"/>
    <property type="match status" value="1"/>
</dbReference>
<dbReference type="GO" id="GO:0032259">
    <property type="term" value="P:methylation"/>
    <property type="evidence" value="ECO:0007669"/>
    <property type="project" value="UniProtKB-KW"/>
</dbReference>
<evidence type="ECO:0000256" key="2">
    <source>
        <dbReference type="ARBA" id="ARBA00022490"/>
    </source>
</evidence>
<dbReference type="EMBL" id="JBHRXV010000015">
    <property type="protein sequence ID" value="MFC3714421.1"/>
    <property type="molecule type" value="Genomic_DNA"/>
</dbReference>
<evidence type="ECO:0000259" key="9">
    <source>
        <dbReference type="Pfam" id="PF01035"/>
    </source>
</evidence>
<dbReference type="PANTHER" id="PTHR10815">
    <property type="entry name" value="METHYLATED-DNA--PROTEIN-CYSTEINE METHYLTRANSFERASE"/>
    <property type="match status" value="1"/>
</dbReference>
<comment type="function">
    <text evidence="8">Involved in the cellular defense against the biological effects of O6-methylguanine (O6-MeG) and O4-methylthymine (O4-MeT) in DNA. Repairs the methylated nucleobase in DNA by stoichiometrically transferring the methyl group to a cysteine residue in the enzyme. This is a suicide reaction: the enzyme is irreversibly inactivated.</text>
</comment>
<comment type="catalytic activity">
    <reaction evidence="1 8">
        <text>a 4-O-methyl-thymidine in DNA + L-cysteinyl-[protein] = a thymidine in DNA + S-methyl-L-cysteinyl-[protein]</text>
        <dbReference type="Rhea" id="RHEA:53428"/>
        <dbReference type="Rhea" id="RHEA-COMP:10131"/>
        <dbReference type="Rhea" id="RHEA-COMP:10132"/>
        <dbReference type="Rhea" id="RHEA-COMP:13555"/>
        <dbReference type="Rhea" id="RHEA-COMP:13556"/>
        <dbReference type="ChEBI" id="CHEBI:29950"/>
        <dbReference type="ChEBI" id="CHEBI:82612"/>
        <dbReference type="ChEBI" id="CHEBI:137386"/>
        <dbReference type="ChEBI" id="CHEBI:137387"/>
        <dbReference type="EC" id="2.1.1.63"/>
    </reaction>
</comment>
<dbReference type="InterPro" id="IPR008332">
    <property type="entry name" value="MethylG_MeTrfase_N"/>
</dbReference>
<evidence type="ECO:0000256" key="4">
    <source>
        <dbReference type="ARBA" id="ARBA00022679"/>
    </source>
</evidence>
<comment type="similarity">
    <text evidence="8">Belongs to the MGMT family.</text>
</comment>
<organism evidence="11 12">
    <name type="scientific">Sphingoaurantiacus capsulatus</name>
    <dbReference type="NCBI Taxonomy" id="1771310"/>
    <lineage>
        <taxon>Bacteria</taxon>
        <taxon>Pseudomonadati</taxon>
        <taxon>Pseudomonadota</taxon>
        <taxon>Alphaproteobacteria</taxon>
        <taxon>Sphingomonadales</taxon>
        <taxon>Sphingosinicellaceae</taxon>
        <taxon>Sphingoaurantiacus</taxon>
    </lineage>
</organism>
<keyword evidence="12" id="KW-1185">Reference proteome</keyword>
<proteinExistence type="inferred from homology"/>
<evidence type="ECO:0000256" key="7">
    <source>
        <dbReference type="ARBA" id="ARBA00049348"/>
    </source>
</evidence>
<name>A0ABV7XE28_9SPHN</name>
<protein>
    <recommendedName>
        <fullName evidence="8">Methylated-DNA--protein-cysteine methyltransferase</fullName>
        <ecNumber evidence="8">2.1.1.63</ecNumber>
    </recommendedName>
    <alternativeName>
        <fullName evidence="8">6-O-methylguanine-DNA methyltransferase</fullName>
        <shortName evidence="8">MGMT</shortName>
    </alternativeName>
    <alternativeName>
        <fullName evidence="8">O-6-methylguanine-DNA-alkyltransferase</fullName>
    </alternativeName>
</protein>
<gene>
    <name evidence="11" type="ORF">ACFOMD_17770</name>
</gene>
<evidence type="ECO:0000256" key="5">
    <source>
        <dbReference type="ARBA" id="ARBA00022763"/>
    </source>
</evidence>
<feature type="domain" description="Methylguanine DNA methyltransferase ribonuclease-like" evidence="10">
    <location>
        <begin position="6"/>
        <end position="63"/>
    </location>
</feature>
<dbReference type="SUPFAM" id="SSF53155">
    <property type="entry name" value="Methylated DNA-protein cysteine methyltransferase domain"/>
    <property type="match status" value="1"/>
</dbReference>
<comment type="caution">
    <text evidence="11">The sequence shown here is derived from an EMBL/GenBank/DDBJ whole genome shotgun (WGS) entry which is preliminary data.</text>
</comment>
<evidence type="ECO:0000256" key="3">
    <source>
        <dbReference type="ARBA" id="ARBA00022603"/>
    </source>
</evidence>
<dbReference type="InterPro" id="IPR036388">
    <property type="entry name" value="WH-like_DNA-bd_sf"/>
</dbReference>
<dbReference type="CDD" id="cd06445">
    <property type="entry name" value="ATase"/>
    <property type="match status" value="1"/>
</dbReference>
<evidence type="ECO:0000256" key="8">
    <source>
        <dbReference type="HAMAP-Rule" id="MF_00772"/>
    </source>
</evidence>
<dbReference type="GO" id="GO:0003908">
    <property type="term" value="F:methylated-DNA-[protein]-cysteine S-methyltransferase activity"/>
    <property type="evidence" value="ECO:0007669"/>
    <property type="project" value="UniProtKB-EC"/>
</dbReference>
<keyword evidence="2 8" id="KW-0963">Cytoplasm</keyword>
<dbReference type="Proteomes" id="UP001595615">
    <property type="component" value="Unassembled WGS sequence"/>
</dbReference>
<dbReference type="InterPro" id="IPR014048">
    <property type="entry name" value="MethylDNA_cys_MeTrfase_DNA-bd"/>
</dbReference>
<evidence type="ECO:0000256" key="1">
    <source>
        <dbReference type="ARBA" id="ARBA00001286"/>
    </source>
</evidence>
<dbReference type="Pfam" id="PF02870">
    <property type="entry name" value="Methyltransf_1N"/>
    <property type="match status" value="1"/>
</dbReference>